<proteinExistence type="predicted"/>
<accession>A0AC34FDN7</accession>
<evidence type="ECO:0000313" key="1">
    <source>
        <dbReference type="Proteomes" id="UP000887579"/>
    </source>
</evidence>
<sequence length="664" mass="75299">MSEETSEKPLRSRPVTEGDFGARYLEDEEAVFKHNAWDDVEFPPEQEEIVRQTLEKQKLSAVDEEKADKMLKVYDVGCGVGNTTFPLLEANPNLFIYLSDYSSTAIDIVKQNPQYLQESHRCEASVWDITKPNTVVPEGSLDFILCIYVLSAIPPSHHKLAIQNLVKLLKPGGKLMLKDYGRHDLTQLRFKGGRFIQDNFYCRGDDTLVYFFTSEELHELFTDVGLKKIENFVDKRLIVNRAKQVKMYRRWMQCKYQKGKLMKLCCETMKYRSYLEKFIEEKRVSTILKTDGIKGNHELAMVILYEMLFGKANLEKSGITADSCAEVSISAQIPRYVRVNTLVTSVEEVIKHLQKEGWNILPALSPMITSEEFKEKFLSLDSKSVLIDPHVDNLLIFPTNTDFHKHSLVSKGALLLQDKASCFTAYVLNPKPGSHAFDACAAPGNKTSHLAAIMHNKGKIFACDLSGQRIETLREMLKKSSVEIATVTQGDFLSIDKDDPAFSKVKYIIVDPPCSGSGIAKRADFIKIFACDLSGQRIETLREMLKKSSVEIATVTQGDFLSIDKDDPAFSKVMLLRHALSFPAVHRVAYSTCSIHAEENEDVIAEMIGTPEIDEKFRLIDPLSCWTHRGLVRYHFGSKVIRAEPEKDLTNGFFVALFQKKKRQ</sequence>
<dbReference type="Proteomes" id="UP000887579">
    <property type="component" value="Unplaced"/>
</dbReference>
<dbReference type="WBParaSite" id="ES5_v2.g15252.t1">
    <property type="protein sequence ID" value="ES5_v2.g15252.t1"/>
    <property type="gene ID" value="ES5_v2.g15252"/>
</dbReference>
<name>A0AC34FDN7_9BILA</name>
<protein>
    <submittedName>
        <fullName evidence="2">SAM-dependent MTase RsmB/NOP-type domain-containing protein</fullName>
    </submittedName>
</protein>
<organism evidence="1 2">
    <name type="scientific">Panagrolaimus sp. ES5</name>
    <dbReference type="NCBI Taxonomy" id="591445"/>
    <lineage>
        <taxon>Eukaryota</taxon>
        <taxon>Metazoa</taxon>
        <taxon>Ecdysozoa</taxon>
        <taxon>Nematoda</taxon>
        <taxon>Chromadorea</taxon>
        <taxon>Rhabditida</taxon>
        <taxon>Tylenchina</taxon>
        <taxon>Panagrolaimomorpha</taxon>
        <taxon>Panagrolaimoidea</taxon>
        <taxon>Panagrolaimidae</taxon>
        <taxon>Panagrolaimus</taxon>
    </lineage>
</organism>
<reference evidence="2" key="1">
    <citation type="submission" date="2022-11" db="UniProtKB">
        <authorList>
            <consortium name="WormBaseParasite"/>
        </authorList>
    </citation>
    <scope>IDENTIFICATION</scope>
</reference>
<evidence type="ECO:0000313" key="2">
    <source>
        <dbReference type="WBParaSite" id="ES5_v2.g15252.t1"/>
    </source>
</evidence>